<comment type="caution">
    <text evidence="1">The sequence shown here is derived from an EMBL/GenBank/DDBJ whole genome shotgun (WGS) entry which is preliminary data.</text>
</comment>
<sequence length="95" mass="10654">MTALQTKLKFTQVTPRTWSTLGSTGNIYTLNLLAGALSCDCLAGKHLRTCYHIDQLAKTFKTELNASLIAPQDPLEITEDFDDRLVLSTRRRFPP</sequence>
<name>A0AAW9PX99_9CYAN</name>
<proteinExistence type="predicted"/>
<dbReference type="EMBL" id="JAZBJZ010000015">
    <property type="protein sequence ID" value="MEE3716234.1"/>
    <property type="molecule type" value="Genomic_DNA"/>
</dbReference>
<keyword evidence="2" id="KW-1185">Reference proteome</keyword>
<accession>A0AAW9PX99</accession>
<evidence type="ECO:0000313" key="1">
    <source>
        <dbReference type="EMBL" id="MEE3716234.1"/>
    </source>
</evidence>
<gene>
    <name evidence="1" type="ORF">V2H45_05695</name>
</gene>
<reference evidence="1" key="1">
    <citation type="submission" date="2024-01" db="EMBL/GenBank/DDBJ databases">
        <title>Bank of Algae and Cyanobacteria of the Azores (BACA) strain genomes.</title>
        <authorList>
            <person name="Luz R."/>
            <person name="Cordeiro R."/>
            <person name="Fonseca A."/>
            <person name="Goncalves V."/>
        </authorList>
    </citation>
    <scope>NUCLEOTIDE SEQUENCE</scope>
    <source>
        <strain evidence="1">BACA0141</strain>
    </source>
</reference>
<organism evidence="1 2">
    <name type="scientific">Tumidithrix elongata BACA0141</name>
    <dbReference type="NCBI Taxonomy" id="2716417"/>
    <lineage>
        <taxon>Bacteria</taxon>
        <taxon>Bacillati</taxon>
        <taxon>Cyanobacteriota</taxon>
        <taxon>Cyanophyceae</taxon>
        <taxon>Pseudanabaenales</taxon>
        <taxon>Pseudanabaenaceae</taxon>
        <taxon>Tumidithrix</taxon>
        <taxon>Tumidithrix elongata</taxon>
    </lineage>
</organism>
<dbReference type="Proteomes" id="UP001333818">
    <property type="component" value="Unassembled WGS sequence"/>
</dbReference>
<evidence type="ECO:0008006" key="3">
    <source>
        <dbReference type="Google" id="ProtNLM"/>
    </source>
</evidence>
<protein>
    <recommendedName>
        <fullName evidence="3">SWIM-type domain-containing protein</fullName>
    </recommendedName>
</protein>
<evidence type="ECO:0000313" key="2">
    <source>
        <dbReference type="Proteomes" id="UP001333818"/>
    </source>
</evidence>
<dbReference type="AlphaFoldDB" id="A0AAW9PX99"/>
<dbReference type="RefSeq" id="WP_330482661.1">
    <property type="nucleotide sequence ID" value="NZ_JAZBJZ010000015.1"/>
</dbReference>